<evidence type="ECO:0000256" key="3">
    <source>
        <dbReference type="ARBA" id="ARBA00008145"/>
    </source>
</evidence>
<name>A0A1H6Q742_9GAMM</name>
<evidence type="ECO:0000256" key="4">
    <source>
        <dbReference type="ARBA" id="ARBA00011905"/>
    </source>
</evidence>
<dbReference type="PROSITE" id="PS51585">
    <property type="entry name" value="SAM_MT_TPMT"/>
    <property type="match status" value="1"/>
</dbReference>
<evidence type="ECO:0000313" key="10">
    <source>
        <dbReference type="Proteomes" id="UP000242999"/>
    </source>
</evidence>
<sequence length="212" mass="24564">MDKAFWDQAWQIKRLNAYQPMTHPLLMSFWPRVQAQPQTWVFVPFCGSSQDMRWLAAQGFRVLGVDVSELAQQDFVAKDPHNTVNYLYEDGFKIAYQQQISFYCGDFFHLHTKHLQGINSVYDAAALAALPEARRQRYSVHLAHLLKPGTRMLMLAHEFTQKRITPPFSVEGSEMQRLFGCNFHIECLYQGSTGKTGHREMVYLLTRKGCQI</sequence>
<dbReference type="InterPro" id="IPR008854">
    <property type="entry name" value="TPMT"/>
</dbReference>
<gene>
    <name evidence="9" type="ORF">SAMN05421831_101257</name>
</gene>
<comment type="subcellular location">
    <subcellularLocation>
        <location evidence="2">Cytoplasm</location>
    </subcellularLocation>
</comment>
<keyword evidence="7 9" id="KW-0808">Transferase</keyword>
<dbReference type="GO" id="GO:0008119">
    <property type="term" value="F:thiopurine S-methyltransferase activity"/>
    <property type="evidence" value="ECO:0007669"/>
    <property type="project" value="UniProtKB-EC"/>
</dbReference>
<comment type="similarity">
    <text evidence="3">Belongs to the class I-like SAM-binding methyltransferase superfamily. TPMT family.</text>
</comment>
<dbReference type="EC" id="2.1.1.67" evidence="4"/>
<dbReference type="Gene3D" id="3.40.50.150">
    <property type="entry name" value="Vaccinia Virus protein VP39"/>
    <property type="match status" value="1"/>
</dbReference>
<dbReference type="SUPFAM" id="SSF53335">
    <property type="entry name" value="S-adenosyl-L-methionine-dependent methyltransferases"/>
    <property type="match status" value="1"/>
</dbReference>
<dbReference type="InterPro" id="IPR025835">
    <property type="entry name" value="Thiopurine_S-MeTrfase"/>
</dbReference>
<dbReference type="GO" id="GO:0005737">
    <property type="term" value="C:cytoplasm"/>
    <property type="evidence" value="ECO:0007669"/>
    <property type="project" value="UniProtKB-SubCell"/>
</dbReference>
<keyword evidence="8" id="KW-0949">S-adenosyl-L-methionine</keyword>
<dbReference type="Proteomes" id="UP000242999">
    <property type="component" value="Unassembled WGS sequence"/>
</dbReference>
<evidence type="ECO:0000256" key="6">
    <source>
        <dbReference type="ARBA" id="ARBA00022603"/>
    </source>
</evidence>
<keyword evidence="6 9" id="KW-0489">Methyltransferase</keyword>
<reference evidence="10" key="1">
    <citation type="submission" date="2016-10" db="EMBL/GenBank/DDBJ databases">
        <authorList>
            <person name="Varghese N."/>
            <person name="Submissions S."/>
        </authorList>
    </citation>
    <scope>NUCLEOTIDE SEQUENCE [LARGE SCALE GENOMIC DNA]</scope>
    <source>
        <strain evidence="10">DSM 7165</strain>
    </source>
</reference>
<dbReference type="FunFam" id="3.40.50.150:FF:000101">
    <property type="entry name" value="Thiopurine S-methyltransferase"/>
    <property type="match status" value="1"/>
</dbReference>
<keyword evidence="5" id="KW-0963">Cytoplasm</keyword>
<accession>A0A1H6Q742</accession>
<evidence type="ECO:0000256" key="8">
    <source>
        <dbReference type="ARBA" id="ARBA00022691"/>
    </source>
</evidence>
<organism evidence="9 10">
    <name type="scientific">Allopseudospirillum japonicum</name>
    <dbReference type="NCBI Taxonomy" id="64971"/>
    <lineage>
        <taxon>Bacteria</taxon>
        <taxon>Pseudomonadati</taxon>
        <taxon>Pseudomonadota</taxon>
        <taxon>Gammaproteobacteria</taxon>
        <taxon>Oceanospirillales</taxon>
        <taxon>Oceanospirillaceae</taxon>
        <taxon>Allopseudospirillum</taxon>
    </lineage>
</organism>
<dbReference type="InterPro" id="IPR029063">
    <property type="entry name" value="SAM-dependent_MTases_sf"/>
</dbReference>
<dbReference type="PANTHER" id="PTHR10259">
    <property type="entry name" value="THIOPURINE S-METHYLTRANSFERASE"/>
    <property type="match status" value="1"/>
</dbReference>
<keyword evidence="10" id="KW-1185">Reference proteome</keyword>
<dbReference type="AlphaFoldDB" id="A0A1H6Q742"/>
<dbReference type="RefSeq" id="WP_177166736.1">
    <property type="nucleotide sequence ID" value="NZ_FNYH01000001.1"/>
</dbReference>
<dbReference type="GO" id="GO:0032259">
    <property type="term" value="P:methylation"/>
    <property type="evidence" value="ECO:0007669"/>
    <property type="project" value="UniProtKB-KW"/>
</dbReference>
<evidence type="ECO:0000256" key="2">
    <source>
        <dbReference type="ARBA" id="ARBA00004496"/>
    </source>
</evidence>
<dbReference type="STRING" id="64971.SAMN05421831_101257"/>
<evidence type="ECO:0000256" key="7">
    <source>
        <dbReference type="ARBA" id="ARBA00022679"/>
    </source>
</evidence>
<dbReference type="EMBL" id="FNYH01000001">
    <property type="protein sequence ID" value="SEI39619.1"/>
    <property type="molecule type" value="Genomic_DNA"/>
</dbReference>
<evidence type="ECO:0000256" key="1">
    <source>
        <dbReference type="ARBA" id="ARBA00000903"/>
    </source>
</evidence>
<dbReference type="PIRSF" id="PIRSF023956">
    <property type="entry name" value="Thiopurine_S-methyltransferase"/>
    <property type="match status" value="1"/>
</dbReference>
<dbReference type="PANTHER" id="PTHR10259:SF11">
    <property type="entry name" value="THIOPURINE S-METHYLTRANSFERASE"/>
    <property type="match status" value="1"/>
</dbReference>
<protein>
    <recommendedName>
        <fullName evidence="4">thiopurine S-methyltransferase</fullName>
        <ecNumber evidence="4">2.1.1.67</ecNumber>
    </recommendedName>
</protein>
<evidence type="ECO:0000256" key="5">
    <source>
        <dbReference type="ARBA" id="ARBA00022490"/>
    </source>
</evidence>
<proteinExistence type="inferred from homology"/>
<evidence type="ECO:0000313" key="9">
    <source>
        <dbReference type="EMBL" id="SEI39619.1"/>
    </source>
</evidence>
<dbReference type="Pfam" id="PF05724">
    <property type="entry name" value="TPMT"/>
    <property type="match status" value="1"/>
</dbReference>
<comment type="catalytic activity">
    <reaction evidence="1">
        <text>S-adenosyl-L-methionine + a thiopurine = S-adenosyl-L-homocysteine + a thiopurine S-methylether.</text>
        <dbReference type="EC" id="2.1.1.67"/>
    </reaction>
</comment>